<accession>A0A059KPS6</accession>
<sequence>MSSSSSSSRRAFLRTLGQLGLLGGPVAAARPAFTLGLAGLGAMAAQSSSAVQLDRPYRALVCLFMNGGNDAHNWLVPLDSAEHAAYTRARGDLALPAITLLEIASRRQEAGRRFGLARELQPLSTWYGRGRCAFVANVGPLTQPTTLADVQAGRGLPAKLYSHNDQQATWQSLQPEGIARIGWGGRIADLLASANQNTVLTTISASGQAIFLNGSGVQPYQIDPDGLVDVRALQSGAWLHGSAGAQARLEALLRSNGSTDLQAEHARVTRRALDTAAQLRGALAGTPELPLGAVTLTDGSRLDLAKDPLARQLRMVARLIAAAPALGLRRQVFMVSIGGFDTHAQQAARHPLLGARVAHAVDAFLNGLQGLGRLDDVLLFSASDFGRTLTSNGSGSDHGWGGHHFVAGGGIRGGDILGRFPTVALGTGTDVGSGRLLPTTSLTEYAASLGRWMGLSPSELLTVLPGLERFATTGPDLGGS</sequence>
<dbReference type="EMBL" id="AZRA01000024">
    <property type="protein sequence ID" value="KDB53492.1"/>
    <property type="molecule type" value="Genomic_DNA"/>
</dbReference>
<dbReference type="PROSITE" id="PS51318">
    <property type="entry name" value="TAT"/>
    <property type="match status" value="1"/>
</dbReference>
<name>A0A059KPS6_9BURK</name>
<dbReference type="AlphaFoldDB" id="A0A059KPS6"/>
<protein>
    <recommendedName>
        <fullName evidence="3">DUF1501 domain-containing protein</fullName>
    </recommendedName>
</protein>
<dbReference type="PANTHER" id="PTHR43737">
    <property type="entry name" value="BLL7424 PROTEIN"/>
    <property type="match status" value="1"/>
</dbReference>
<dbReference type="PATRIC" id="fig|1286631.3.peg.935"/>
<keyword evidence="2" id="KW-1185">Reference proteome</keyword>
<evidence type="ECO:0000313" key="1">
    <source>
        <dbReference type="EMBL" id="KDB53492.1"/>
    </source>
</evidence>
<dbReference type="STRING" id="34103.SAMN05421778_10575"/>
<dbReference type="InterPro" id="IPR010869">
    <property type="entry name" value="DUF1501"/>
</dbReference>
<comment type="caution">
    <text evidence="1">The sequence shown here is derived from an EMBL/GenBank/DDBJ whole genome shotgun (WGS) entry which is preliminary data.</text>
</comment>
<evidence type="ECO:0008006" key="3">
    <source>
        <dbReference type="Google" id="ProtNLM"/>
    </source>
</evidence>
<proteinExistence type="predicted"/>
<dbReference type="InterPro" id="IPR006311">
    <property type="entry name" value="TAT_signal"/>
</dbReference>
<dbReference type="Pfam" id="PF07394">
    <property type="entry name" value="DUF1501"/>
    <property type="match status" value="1"/>
</dbReference>
<organism evidence="1 2">
    <name type="scientific">Sphaerotilus natans subsp. natans DSM 6575</name>
    <dbReference type="NCBI Taxonomy" id="1286631"/>
    <lineage>
        <taxon>Bacteria</taxon>
        <taxon>Pseudomonadati</taxon>
        <taxon>Pseudomonadota</taxon>
        <taxon>Betaproteobacteria</taxon>
        <taxon>Burkholderiales</taxon>
        <taxon>Sphaerotilaceae</taxon>
        <taxon>Sphaerotilus</taxon>
    </lineage>
</organism>
<evidence type="ECO:0000313" key="2">
    <source>
        <dbReference type="Proteomes" id="UP000026714"/>
    </source>
</evidence>
<reference evidence="1 2" key="1">
    <citation type="journal article" date="2014" name="FEMS Microbiol. Ecol.">
        <title>Sphaerotilus natans encrusted with nanoball-shaped Fe(III) oxide minerals formed by nitrate-reducing mixotrophic Fe(II) oxidation.</title>
        <authorList>
            <person name="Park S."/>
            <person name="Kim D.H."/>
            <person name="Lee J.H."/>
            <person name="Hur H.G."/>
        </authorList>
    </citation>
    <scope>NUCLEOTIDE SEQUENCE [LARGE SCALE GENOMIC DNA]</scope>
    <source>
        <strain evidence="1 2">DSM 6575</strain>
    </source>
</reference>
<dbReference type="Proteomes" id="UP000026714">
    <property type="component" value="Unassembled WGS sequence"/>
</dbReference>
<dbReference type="PANTHER" id="PTHR43737:SF1">
    <property type="entry name" value="DUF1501 DOMAIN-CONTAINING PROTEIN"/>
    <property type="match status" value="1"/>
</dbReference>
<gene>
    <name evidence="1" type="ORF">X805_09470</name>
</gene>
<dbReference type="RefSeq" id="WP_037478791.1">
    <property type="nucleotide sequence ID" value="NZ_AZRA01000024.1"/>
</dbReference>
<dbReference type="eggNOG" id="COG4102">
    <property type="taxonomic scope" value="Bacteria"/>
</dbReference>